<evidence type="ECO:0000313" key="2">
    <source>
        <dbReference type="EMBL" id="MBN8660309.1"/>
    </source>
</evidence>
<accession>A0A8J7TL75</accession>
<keyword evidence="1" id="KW-1133">Transmembrane helix</keyword>
<proteinExistence type="predicted"/>
<organism evidence="2 3">
    <name type="scientific">Candidatus Obscuribacter phosphatis</name>
    <dbReference type="NCBI Taxonomy" id="1906157"/>
    <lineage>
        <taxon>Bacteria</taxon>
        <taxon>Bacillati</taxon>
        <taxon>Candidatus Melainabacteria</taxon>
        <taxon>Candidatus Obscuribacterales</taxon>
        <taxon>Candidatus Obscuribacteraceae</taxon>
        <taxon>Candidatus Obscuribacter</taxon>
    </lineage>
</organism>
<sequence length="139" mass="16078">MRDDLLDELYSLQLSFKCPMTWKSMDGDERVRFCEKCKQNVYNIAQLNRDEALDLISKNEGGLCIRIYRRRDGKIVTRDCLSILGTSSLREKYNWLAWLNFHVSAFLLAILPMLGPSFITIENGNSPKMQEPVEDNAII</sequence>
<evidence type="ECO:0000313" key="3">
    <source>
        <dbReference type="Proteomes" id="UP000664277"/>
    </source>
</evidence>
<dbReference type="AlphaFoldDB" id="A0A8J7TL75"/>
<evidence type="ECO:0000256" key="1">
    <source>
        <dbReference type="SAM" id="Phobius"/>
    </source>
</evidence>
<dbReference type="EMBL" id="JAFLCK010000009">
    <property type="protein sequence ID" value="MBN8660309.1"/>
    <property type="molecule type" value="Genomic_DNA"/>
</dbReference>
<reference evidence="2" key="1">
    <citation type="submission" date="2021-02" db="EMBL/GenBank/DDBJ databases">
        <title>Genome-Resolved Metagenomics of a Microbial Community Performing Photosynthetic Biological Nutrient Removal.</title>
        <authorList>
            <person name="Mcdaniel E.A."/>
        </authorList>
    </citation>
    <scope>NUCLEOTIDE SEQUENCE</scope>
    <source>
        <strain evidence="2">UWPOB_OBS1</strain>
    </source>
</reference>
<gene>
    <name evidence="2" type="ORF">J0M35_08115</name>
</gene>
<keyword evidence="1" id="KW-0472">Membrane</keyword>
<feature type="transmembrane region" description="Helical" evidence="1">
    <location>
        <begin position="95"/>
        <end position="119"/>
    </location>
</feature>
<comment type="caution">
    <text evidence="2">The sequence shown here is derived from an EMBL/GenBank/DDBJ whole genome shotgun (WGS) entry which is preliminary data.</text>
</comment>
<protein>
    <submittedName>
        <fullName evidence="2">Uncharacterized protein</fullName>
    </submittedName>
</protein>
<dbReference type="Proteomes" id="UP000664277">
    <property type="component" value="Unassembled WGS sequence"/>
</dbReference>
<name>A0A8J7TL75_9BACT</name>
<keyword evidence="1" id="KW-0812">Transmembrane</keyword>